<dbReference type="Proteomes" id="UP001066276">
    <property type="component" value="Chromosome 2_1"/>
</dbReference>
<evidence type="ECO:0000313" key="3">
    <source>
        <dbReference type="Proteomes" id="UP001066276"/>
    </source>
</evidence>
<dbReference type="AlphaFoldDB" id="A0AAV7VCL5"/>
<reference evidence="2" key="1">
    <citation type="journal article" date="2022" name="bioRxiv">
        <title>Sequencing and chromosome-scale assembly of the giantPleurodeles waltlgenome.</title>
        <authorList>
            <person name="Brown T."/>
            <person name="Elewa A."/>
            <person name="Iarovenko S."/>
            <person name="Subramanian E."/>
            <person name="Araus A.J."/>
            <person name="Petzold A."/>
            <person name="Susuki M."/>
            <person name="Suzuki K.-i.T."/>
            <person name="Hayashi T."/>
            <person name="Toyoda A."/>
            <person name="Oliveira C."/>
            <person name="Osipova E."/>
            <person name="Leigh N.D."/>
            <person name="Simon A."/>
            <person name="Yun M.H."/>
        </authorList>
    </citation>
    <scope>NUCLEOTIDE SEQUENCE</scope>
    <source>
        <strain evidence="2">20211129_DDA</strain>
        <tissue evidence="2">Liver</tissue>
    </source>
</reference>
<proteinExistence type="predicted"/>
<dbReference type="EMBL" id="JANPWB010000003">
    <property type="protein sequence ID" value="KAJ1197829.1"/>
    <property type="molecule type" value="Genomic_DNA"/>
</dbReference>
<feature type="region of interest" description="Disordered" evidence="1">
    <location>
        <begin position="52"/>
        <end position="71"/>
    </location>
</feature>
<organism evidence="2 3">
    <name type="scientific">Pleurodeles waltl</name>
    <name type="common">Iberian ribbed newt</name>
    <dbReference type="NCBI Taxonomy" id="8319"/>
    <lineage>
        <taxon>Eukaryota</taxon>
        <taxon>Metazoa</taxon>
        <taxon>Chordata</taxon>
        <taxon>Craniata</taxon>
        <taxon>Vertebrata</taxon>
        <taxon>Euteleostomi</taxon>
        <taxon>Amphibia</taxon>
        <taxon>Batrachia</taxon>
        <taxon>Caudata</taxon>
        <taxon>Salamandroidea</taxon>
        <taxon>Salamandridae</taxon>
        <taxon>Pleurodelinae</taxon>
        <taxon>Pleurodeles</taxon>
    </lineage>
</organism>
<accession>A0AAV7VCL5</accession>
<protein>
    <submittedName>
        <fullName evidence="2">Uncharacterized protein</fullName>
    </submittedName>
</protein>
<feature type="region of interest" description="Disordered" evidence="1">
    <location>
        <begin position="1"/>
        <end position="25"/>
    </location>
</feature>
<comment type="caution">
    <text evidence="2">The sequence shown here is derived from an EMBL/GenBank/DDBJ whole genome shotgun (WGS) entry which is preliminary data.</text>
</comment>
<sequence>MAAATSRIRRLRSRRGHNDGVQRAASVRRSAALVSLMQLFCCRGTPFLPVSSAPAGSALTSGPPPSRAATRSRLLCCPGAAPAPRHLRDPPASCYSCRDPQRPGAALSRAPPPVRAPGPSLSAPNSVLRQAPPTGPSAGRAVPSSS</sequence>
<keyword evidence="3" id="KW-1185">Reference proteome</keyword>
<evidence type="ECO:0000313" key="2">
    <source>
        <dbReference type="EMBL" id="KAJ1197829.1"/>
    </source>
</evidence>
<gene>
    <name evidence="2" type="ORF">NDU88_001675</name>
</gene>
<name>A0AAV7VCL5_PLEWA</name>
<feature type="region of interest" description="Disordered" evidence="1">
    <location>
        <begin position="80"/>
        <end position="146"/>
    </location>
</feature>
<evidence type="ECO:0000256" key="1">
    <source>
        <dbReference type="SAM" id="MobiDB-lite"/>
    </source>
</evidence>